<evidence type="ECO:0000259" key="5">
    <source>
        <dbReference type="Pfam" id="PF07992"/>
    </source>
</evidence>
<keyword evidence="4" id="KW-0560">Oxidoreductase</keyword>
<dbReference type="Proteomes" id="UP000078263">
    <property type="component" value="Chromosome"/>
</dbReference>
<comment type="cofactor">
    <cofactor evidence="1">
        <name>FAD</name>
        <dbReference type="ChEBI" id="CHEBI:57692"/>
    </cofactor>
</comment>
<evidence type="ECO:0000256" key="1">
    <source>
        <dbReference type="ARBA" id="ARBA00001974"/>
    </source>
</evidence>
<dbReference type="InterPro" id="IPR023753">
    <property type="entry name" value="FAD/NAD-binding_dom"/>
</dbReference>
<dbReference type="InterPro" id="IPR051169">
    <property type="entry name" value="NADH-Q_oxidoreductase"/>
</dbReference>
<keyword evidence="7" id="KW-1185">Reference proteome</keyword>
<dbReference type="GO" id="GO:0003955">
    <property type="term" value="F:NAD(P)H dehydrogenase (quinone) activity"/>
    <property type="evidence" value="ECO:0007669"/>
    <property type="project" value="TreeGrafter"/>
</dbReference>
<feature type="domain" description="FAD/NAD(P)-binding" evidence="5">
    <location>
        <begin position="83"/>
        <end position="299"/>
    </location>
</feature>
<dbReference type="PANTHER" id="PTHR42913:SF9">
    <property type="entry name" value="SLR1591 PROTEIN"/>
    <property type="match status" value="1"/>
</dbReference>
<dbReference type="AlphaFoldDB" id="A0A192D115"/>
<gene>
    <name evidence="6" type="ORF">A9D12_01520</name>
</gene>
<protein>
    <submittedName>
        <fullName evidence="6">NADH dehydrogenase</fullName>
    </submittedName>
</protein>
<dbReference type="KEGG" id="pns:A9D12_01520"/>
<evidence type="ECO:0000256" key="4">
    <source>
        <dbReference type="ARBA" id="ARBA00023002"/>
    </source>
</evidence>
<dbReference type="Pfam" id="PF07992">
    <property type="entry name" value="Pyr_redox_2"/>
    <property type="match status" value="1"/>
</dbReference>
<evidence type="ECO:0000256" key="3">
    <source>
        <dbReference type="ARBA" id="ARBA00022827"/>
    </source>
</evidence>
<keyword evidence="3" id="KW-0274">FAD</keyword>
<dbReference type="PANTHER" id="PTHR42913">
    <property type="entry name" value="APOPTOSIS-INDUCING FACTOR 1"/>
    <property type="match status" value="1"/>
</dbReference>
<name>A0A192D115_9SPHN</name>
<dbReference type="SUPFAM" id="SSF51905">
    <property type="entry name" value="FAD/NAD(P)-binding domain"/>
    <property type="match status" value="2"/>
</dbReference>
<dbReference type="OrthoDB" id="9781621at2"/>
<evidence type="ECO:0000313" key="7">
    <source>
        <dbReference type="Proteomes" id="UP000078263"/>
    </source>
</evidence>
<dbReference type="RefSeq" id="WP_068349079.1">
    <property type="nucleotide sequence ID" value="NZ_CP016033.1"/>
</dbReference>
<reference evidence="6 7" key="1">
    <citation type="submission" date="2016-05" db="EMBL/GenBank/DDBJ databases">
        <title>Compelete Genome Sequence of Bacteriochlorophyll-Synthesizing Bacterium Porphyrobacter neustonensis DSM 9434.</title>
        <authorList>
            <person name="Shi X.-L."/>
            <person name="Wu Y.-H."/>
            <person name="Cheng H."/>
            <person name="Xu L."/>
            <person name="Zhang X.-Q."/>
            <person name="Wang C.-S."/>
            <person name="Xu X.-W."/>
        </authorList>
    </citation>
    <scope>NUCLEOTIDE SEQUENCE [LARGE SCALE GENOMIC DNA]</scope>
    <source>
        <strain evidence="6 7">DSM 9434</strain>
    </source>
</reference>
<dbReference type="Gene3D" id="3.50.50.100">
    <property type="match status" value="1"/>
</dbReference>
<sequence>MTGQHGKACDRHDHADILLAGGGHAHVAVLADWIARGGPPGAARAVLLTPEPYLRYSGMVPGWIAGQHGKDDGLVDLAALAARAGAEWVADRCAALDPEARVVTCGDGRRIGFGIASFDTGGAPRGRALLGSDPRILDIRPIGAFTDRLAQVAASQPEMLARIVVAGGGAGGVELAFALRNIAGLAARPRVTLVAGERGVLPGFSQGVRRRVAAALARQGIAVIDAEARLEGGCLTAGGQSLAPFSCVIAALGSGAPRWVADSGIATDAAGFIAVDAHQRSISHGHILAAGDVAARSDRSLAHSGVHAVKAGPVLAANLRHLAAGQPPRARYRPRANSLYLLNTGDGHAIAAYGTFAAEGRWVLALKHAIDKAWIAQYARLARGD</sequence>
<dbReference type="STRING" id="1112.A9D12_01520"/>
<dbReference type="GO" id="GO:0019646">
    <property type="term" value="P:aerobic electron transport chain"/>
    <property type="evidence" value="ECO:0007669"/>
    <property type="project" value="TreeGrafter"/>
</dbReference>
<dbReference type="InterPro" id="IPR036188">
    <property type="entry name" value="FAD/NAD-bd_sf"/>
</dbReference>
<keyword evidence="2" id="KW-0285">Flavoprotein</keyword>
<organism evidence="6 7">
    <name type="scientific">Erythrobacter neustonensis</name>
    <dbReference type="NCBI Taxonomy" id="1112"/>
    <lineage>
        <taxon>Bacteria</taxon>
        <taxon>Pseudomonadati</taxon>
        <taxon>Pseudomonadota</taxon>
        <taxon>Alphaproteobacteria</taxon>
        <taxon>Sphingomonadales</taxon>
        <taxon>Erythrobacteraceae</taxon>
        <taxon>Erythrobacter/Porphyrobacter group</taxon>
        <taxon>Erythrobacter</taxon>
    </lineage>
</organism>
<evidence type="ECO:0000313" key="6">
    <source>
        <dbReference type="EMBL" id="ANK11835.1"/>
    </source>
</evidence>
<dbReference type="EMBL" id="CP016033">
    <property type="protein sequence ID" value="ANK11835.1"/>
    <property type="molecule type" value="Genomic_DNA"/>
</dbReference>
<accession>A0A192D115</accession>
<evidence type="ECO:0000256" key="2">
    <source>
        <dbReference type="ARBA" id="ARBA00022630"/>
    </source>
</evidence>
<proteinExistence type="predicted"/>